<evidence type="ECO:0000313" key="2">
    <source>
        <dbReference type="EMBL" id="GAA1079706.1"/>
    </source>
</evidence>
<protein>
    <submittedName>
        <fullName evidence="2">Uncharacterized protein</fullName>
    </submittedName>
</protein>
<feature type="region of interest" description="Disordered" evidence="1">
    <location>
        <begin position="1"/>
        <end position="47"/>
    </location>
</feature>
<evidence type="ECO:0000313" key="3">
    <source>
        <dbReference type="Proteomes" id="UP001499987"/>
    </source>
</evidence>
<gene>
    <name evidence="2" type="ORF">GCM10009663_22650</name>
</gene>
<reference evidence="3" key="1">
    <citation type="journal article" date="2019" name="Int. J. Syst. Evol. Microbiol.">
        <title>The Global Catalogue of Microorganisms (GCM) 10K type strain sequencing project: providing services to taxonomists for standard genome sequencing and annotation.</title>
        <authorList>
            <consortium name="The Broad Institute Genomics Platform"/>
            <consortium name="The Broad Institute Genome Sequencing Center for Infectious Disease"/>
            <person name="Wu L."/>
            <person name="Ma J."/>
        </authorList>
    </citation>
    <scope>NUCLEOTIDE SEQUENCE [LARGE SCALE GENOMIC DNA]</scope>
    <source>
        <strain evidence="3">JCM 13002</strain>
    </source>
</reference>
<dbReference type="EMBL" id="BAAALD010000016">
    <property type="protein sequence ID" value="GAA1079706.1"/>
    <property type="molecule type" value="Genomic_DNA"/>
</dbReference>
<accession>A0ABP4E141</accession>
<dbReference type="Proteomes" id="UP001499987">
    <property type="component" value="Unassembled WGS sequence"/>
</dbReference>
<comment type="caution">
    <text evidence="2">The sequence shown here is derived from an EMBL/GenBank/DDBJ whole genome shotgun (WGS) entry which is preliminary data.</text>
</comment>
<organism evidence="2 3">
    <name type="scientific">Kitasatospora arboriphila</name>
    <dbReference type="NCBI Taxonomy" id="258052"/>
    <lineage>
        <taxon>Bacteria</taxon>
        <taxon>Bacillati</taxon>
        <taxon>Actinomycetota</taxon>
        <taxon>Actinomycetes</taxon>
        <taxon>Kitasatosporales</taxon>
        <taxon>Streptomycetaceae</taxon>
        <taxon>Kitasatospora</taxon>
    </lineage>
</organism>
<evidence type="ECO:0000256" key="1">
    <source>
        <dbReference type="SAM" id="MobiDB-lite"/>
    </source>
</evidence>
<dbReference type="RefSeq" id="WP_344623405.1">
    <property type="nucleotide sequence ID" value="NZ_BAAALD010000016.1"/>
</dbReference>
<sequence>MSGTDRPAEPAPDPGPDRPDGAPEAARTPQAQEPAPAETDTDPSEPDEAQVLQNINNFYGQVVVEGTVGIATAARSGRRSGKVATLEIARVERCYLPPDAHPVAAGVLRDRHLVILTGVEGTGRAAGSTMLAHQFRAADGEILRLPPTRTLEELADTGFKAGTVYVVQDWSPAGGEGASATLFDAEQLSGRLRSARSRLVITAARGSAAVRHLPQFTVPWTTVDPERLLAHCLDRLACPRLDADDLARLTDRARQLARPARIVELAEGLIDGVDAALAAVADNDAARVQAWFDGAAPTRRTLAAVATLAFFSGVGLHGFERLSDELDRLITAHLGAEAPAPSDPAEAAPFPQTRATLIAESGLGEFLAEEASDRPFGSEHRPAFRTGHQQQLFMAELFRRYGTELWDPVRAWLAGVVQRPLGPEHFAVARGLAALCRCNPAEVTVHLDGWAAGRLPQRFTAVGVLWAMAQDDLLAPLALQTAVGWARNRGQQRAMTAAVALGGVLGQRYLSEALRWLWVLSLRGDRIRPFAQRALGHLLGVEADAASGSSAVPRFLLSKVRPLLRPGADATDRRTALTTVLSVFAMPLPDSDVPVVARVVRERPVDIASIAEVWATAIHSGPHRLEAVTVLRRTLHSLEQRGGPSSAAARLGAELLPRLPPDAYQVVARALTQPRWDPEVSHSVLKAFLDSRADRPAHPSLR</sequence>
<name>A0ABP4E141_9ACTN</name>
<keyword evidence="3" id="KW-1185">Reference proteome</keyword>
<proteinExistence type="predicted"/>